<evidence type="ECO:0000313" key="3">
    <source>
        <dbReference type="EMBL" id="SDG82330.1"/>
    </source>
</evidence>
<feature type="transmembrane region" description="Helical" evidence="1">
    <location>
        <begin position="347"/>
        <end position="370"/>
    </location>
</feature>
<dbReference type="GeneID" id="97141302"/>
<evidence type="ECO:0000256" key="1">
    <source>
        <dbReference type="SAM" id="Phobius"/>
    </source>
</evidence>
<dbReference type="OrthoDB" id="2357145at2"/>
<dbReference type="EMBL" id="CP080764">
    <property type="protein sequence ID" value="QYY44104.1"/>
    <property type="molecule type" value="Genomic_DNA"/>
</dbReference>
<dbReference type="Proteomes" id="UP000198956">
    <property type="component" value="Unassembled WGS sequence"/>
</dbReference>
<protein>
    <submittedName>
        <fullName evidence="2">ABC transporter permease</fullName>
    </submittedName>
    <submittedName>
        <fullName evidence="3">ABC-type transport system involved in multi-copper enzyme maturation, permease component</fullName>
    </submittedName>
</protein>
<feature type="transmembrane region" description="Helical" evidence="1">
    <location>
        <begin position="159"/>
        <end position="177"/>
    </location>
</feature>
<accession>A0A1G7XFL4</accession>
<dbReference type="Proteomes" id="UP000826616">
    <property type="component" value="Chromosome"/>
</dbReference>
<name>A0A1G7XFL4_ANETH</name>
<gene>
    <name evidence="2" type="ORF">K3F53_07965</name>
    <name evidence="3" type="ORF">SAMN04489735_1003161</name>
</gene>
<organism evidence="3 4">
    <name type="scientific">Aneurinibacillus thermoaerophilus</name>
    <dbReference type="NCBI Taxonomy" id="143495"/>
    <lineage>
        <taxon>Bacteria</taxon>
        <taxon>Bacillati</taxon>
        <taxon>Bacillota</taxon>
        <taxon>Bacilli</taxon>
        <taxon>Bacillales</taxon>
        <taxon>Paenibacillaceae</taxon>
        <taxon>Aneurinibacillus group</taxon>
        <taxon>Aneurinibacillus</taxon>
    </lineage>
</organism>
<dbReference type="AlphaFoldDB" id="A0A1G7XFL4"/>
<evidence type="ECO:0000313" key="2">
    <source>
        <dbReference type="EMBL" id="QYY44104.1"/>
    </source>
</evidence>
<dbReference type="RefSeq" id="WP_057899059.1">
    <property type="nucleotide sequence ID" value="NZ_CP080764.1"/>
</dbReference>
<dbReference type="EMBL" id="FNDE01000003">
    <property type="protein sequence ID" value="SDG82330.1"/>
    <property type="molecule type" value="Genomic_DNA"/>
</dbReference>
<feature type="transmembrane region" description="Helical" evidence="1">
    <location>
        <begin position="287"/>
        <end position="308"/>
    </location>
</feature>
<reference evidence="3 4" key="1">
    <citation type="submission" date="2016-10" db="EMBL/GenBank/DDBJ databases">
        <authorList>
            <person name="de Groot N.N."/>
        </authorList>
    </citation>
    <scope>NUCLEOTIDE SEQUENCE [LARGE SCALE GENOMIC DNA]</scope>
    <source>
        <strain evidence="3 4">L 420-91</strain>
    </source>
</reference>
<proteinExistence type="predicted"/>
<keyword evidence="1" id="KW-0472">Membrane</keyword>
<feature type="transmembrane region" description="Helical" evidence="1">
    <location>
        <begin position="198"/>
        <end position="224"/>
    </location>
</feature>
<keyword evidence="1" id="KW-0812">Transmembrane</keyword>
<keyword evidence="1" id="KW-1133">Transmembrane helix</keyword>
<keyword evidence="5" id="KW-1185">Reference proteome</keyword>
<feature type="transmembrane region" description="Helical" evidence="1">
    <location>
        <begin position="263"/>
        <end position="280"/>
    </location>
</feature>
<feature type="transmembrane region" description="Helical" evidence="1">
    <location>
        <begin position="16"/>
        <end position="40"/>
    </location>
</feature>
<evidence type="ECO:0000313" key="4">
    <source>
        <dbReference type="Proteomes" id="UP000198956"/>
    </source>
</evidence>
<sequence>MQLIKYELYKIFSQKVVYIALSVFILFYCLHFFGALNVALEKKKKLFYEQFGGNITEEKIAWARQVLEAPPRKQPMNEDLIAQNSVATDIVNAVNLKEQYEQFLKESAKKVERLKGKENVSALQKAELKEIEVWKKVEYPKSVYYLNGWKNIIQYMNEVGYFFVGALTILGLSNVFSHEYSTRMDSLIFSSRYGRRKIVLAKIAAAAVFCTVINALLACVVFSLNGYCYGLSGWNQPLVTLLDLFSSTGFDGPIWAFYLKQQLYATLGCIILGIFVLLLSSRTKLSIVPAFIGGVVLIFPVVIEMANIPLVMPVKLLLDILRFTDFIKLNHLDNYHFLNFFGFPLQYGWYLLIIMLTYGFISLLLLMFSIKKRQVI</sequence>
<reference evidence="2 5" key="2">
    <citation type="submission" date="2021-08" db="EMBL/GenBank/DDBJ databases">
        <title>Complete genome sequence of the strain Aneurinibacillus thermoaerophilus CCM 8960.</title>
        <authorList>
            <person name="Musilova J."/>
            <person name="Kourilova X."/>
            <person name="Pernicova I."/>
            <person name="Bezdicek M."/>
            <person name="Lengerova M."/>
            <person name="Obruca S."/>
            <person name="Sedlar K."/>
        </authorList>
    </citation>
    <scope>NUCLEOTIDE SEQUENCE [LARGE SCALE GENOMIC DNA]</scope>
    <source>
        <strain evidence="2 5">CCM 8960</strain>
    </source>
</reference>
<evidence type="ECO:0000313" key="5">
    <source>
        <dbReference type="Proteomes" id="UP000826616"/>
    </source>
</evidence>